<sequence length="1063" mass="115320">MTKLKLRNCGFLNLRVAKMMLAAVFTVLLVSAGKAMAVEASHAPITITGKVLDEKGETIIGASIKSSAGGGAVTDGNGNFSLSTEPNATLTVSYLGYVSQEIKINGRTKINVTLVPSPNQLNDVVVVGYGTQKRKDVTGAIATVKLEGGPKESVPLINPLEAIQGTPGINVGPSTTAGATPNIVVRGQNSISASSNPLIVLDGVIFNGDLNQINMNDVSSFDILKDASSAAIYGSRSQNGVILITTKRGKSEKPQINFNTYYGTQSWTRVPQMRNGEQYIQWRTDLAKARGTNPANVAAVIGAAPLELQAYNAGYTTNWIKDIQQDAPVQNYDVSISGRTDNVNYYFSAGYIKQKGVLANDNYSKPNLTLKVENTINSWLSYGINGYYSSRDYSGIPADLYMATYLSPYSYKYVEGTNNTLLQRFPQGNGSNFNPYWGNAGSKVLGSIDDNVEKYNSIRGTGFINVKFPFVKGLSYRLSINGERSGSNIANFHHESGEVNTLLPGNIANPSQFLANAYGNKQNGTTITYLFDNLLTYDRQFGDHHVDALIGYTRDNSKTEELSATGTDYASFGSSVLGIYGLNNATTQRSNSTFSEFANIGYIGRLNYNYKSRYFATFNFRRDGYSAFAEGGKFGNFPGASIAWAMSEEGFMKNVTAINNLKIRASYGNTGNQGIPPYKTQATVGSAVGTSGYPNPGYVVFGPTSFQYTFPSQLGNKNLTWEKTSAFNLGLDFSLLNNRLWGSIEAYKSSTKDQLITRLIPNITGYDVVQANLGQVDNKGIEVTLNSINLKTEKGLKWESGFAFWMNRNKLVHLNYKINPLTGREDDDTGNGLFIGKSLGAIFDYTFDGIVQASDAAYISANGGVAGDVKFKDISGPNGTPDGKITQADRSIIGYGKENFNMNLSNTFTYKNFQLFFSLNGIFGGGKDNFFMSTNLRGLNPGAVTIGNWLNLPYWTPENPGNEYPRPNYGNPLSYGFYQSRTFVRLQNASLSYLFPKNITDKLKIANLKAYVSGTNLFTITGWTGLDPANGGQIGGNGGSSNSAVNKSQPIMRAVSFGLNVGF</sequence>
<comment type="caution">
    <text evidence="1">The sequence shown here is derived from an EMBL/GenBank/DDBJ whole genome shotgun (WGS) entry which is preliminary data.</text>
</comment>
<protein>
    <submittedName>
        <fullName evidence="1">TonB-linked SusC/RagA family outer membrane protein</fullName>
    </submittedName>
</protein>
<organism evidence="1 2">
    <name type="scientific">Pedobacter africanus</name>
    <dbReference type="NCBI Taxonomy" id="151894"/>
    <lineage>
        <taxon>Bacteria</taxon>
        <taxon>Pseudomonadati</taxon>
        <taxon>Bacteroidota</taxon>
        <taxon>Sphingobacteriia</taxon>
        <taxon>Sphingobacteriales</taxon>
        <taxon>Sphingobacteriaceae</taxon>
        <taxon>Pedobacter</taxon>
    </lineage>
</organism>
<name>A0ACC6L3I0_9SPHI</name>
<evidence type="ECO:0000313" key="2">
    <source>
        <dbReference type="Proteomes" id="UP001246858"/>
    </source>
</evidence>
<gene>
    <name evidence="1" type="ORF">J2X78_004430</name>
</gene>
<keyword evidence="2" id="KW-1185">Reference proteome</keyword>
<proteinExistence type="predicted"/>
<evidence type="ECO:0000313" key="1">
    <source>
        <dbReference type="EMBL" id="MDR6785838.1"/>
    </source>
</evidence>
<reference evidence="1" key="1">
    <citation type="submission" date="2023-07" db="EMBL/GenBank/DDBJ databases">
        <title>Sorghum-associated microbial communities from plants grown in Nebraska, USA.</title>
        <authorList>
            <person name="Schachtman D."/>
        </authorList>
    </citation>
    <scope>NUCLEOTIDE SEQUENCE</scope>
    <source>
        <strain evidence="1">2697</strain>
    </source>
</reference>
<dbReference type="EMBL" id="JAVDTF010000005">
    <property type="protein sequence ID" value="MDR6785838.1"/>
    <property type="molecule type" value="Genomic_DNA"/>
</dbReference>
<dbReference type="Proteomes" id="UP001246858">
    <property type="component" value="Unassembled WGS sequence"/>
</dbReference>
<accession>A0ACC6L3I0</accession>